<proteinExistence type="predicted"/>
<protein>
    <submittedName>
        <fullName evidence="3">Excisionase</fullName>
    </submittedName>
</protein>
<dbReference type="AlphaFoldDB" id="A0A225NQM0"/>
<dbReference type="GO" id="GO:0003677">
    <property type="term" value="F:DNA binding"/>
    <property type="evidence" value="ECO:0007669"/>
    <property type="project" value="InterPro"/>
</dbReference>
<dbReference type="InterPro" id="IPR010093">
    <property type="entry name" value="SinI_DNA-bd"/>
</dbReference>
<dbReference type="RefSeq" id="WP_088649565.1">
    <property type="nucleotide sequence ID" value="NZ_AQQR01000003.1"/>
</dbReference>
<organism evidence="3 4">
    <name type="scientific">Marinibacterium profundimaris</name>
    <dbReference type="NCBI Taxonomy" id="1679460"/>
    <lineage>
        <taxon>Bacteria</taxon>
        <taxon>Pseudomonadati</taxon>
        <taxon>Pseudomonadota</taxon>
        <taxon>Alphaproteobacteria</taxon>
        <taxon>Rhodobacterales</taxon>
        <taxon>Paracoccaceae</taxon>
        <taxon>Marinibacterium</taxon>
    </lineage>
</organism>
<name>A0A225NQM0_9RHOB</name>
<dbReference type="InterPro" id="IPR041657">
    <property type="entry name" value="HTH_17"/>
</dbReference>
<gene>
    <name evidence="3" type="ORF">ATO3_09215</name>
</gene>
<feature type="domain" description="PBP" evidence="1">
    <location>
        <begin position="89"/>
        <end position="268"/>
    </location>
</feature>
<evidence type="ECO:0000259" key="2">
    <source>
        <dbReference type="Pfam" id="PF12728"/>
    </source>
</evidence>
<comment type="caution">
    <text evidence="3">The sequence shown here is derived from an EMBL/GenBank/DDBJ whole genome shotgun (WGS) entry which is preliminary data.</text>
</comment>
<dbReference type="InterPro" id="IPR024370">
    <property type="entry name" value="PBP_domain"/>
</dbReference>
<reference evidence="3 4" key="1">
    <citation type="submission" date="2013-04" db="EMBL/GenBank/DDBJ databases">
        <title>Oceanicola sp. 22II1-22F33 Genome Sequencing.</title>
        <authorList>
            <person name="Lai Q."/>
            <person name="Li G."/>
            <person name="Shao Z."/>
        </authorList>
    </citation>
    <scope>NUCLEOTIDE SEQUENCE [LARGE SCALE GENOMIC DNA]</scope>
    <source>
        <strain evidence="3 4">22II1-22F33</strain>
    </source>
</reference>
<dbReference type="SUPFAM" id="SSF53850">
    <property type="entry name" value="Periplasmic binding protein-like II"/>
    <property type="match status" value="1"/>
</dbReference>
<dbReference type="OrthoDB" id="9805928at2"/>
<dbReference type="NCBIfam" id="TIGR01764">
    <property type="entry name" value="excise"/>
    <property type="match status" value="1"/>
</dbReference>
<feature type="domain" description="Helix-turn-helix" evidence="2">
    <location>
        <begin position="15"/>
        <end position="63"/>
    </location>
</feature>
<dbReference type="PANTHER" id="PTHR38431">
    <property type="entry name" value="BLL2305 PROTEIN"/>
    <property type="match status" value="1"/>
</dbReference>
<keyword evidence="4" id="KW-1185">Reference proteome</keyword>
<dbReference type="Proteomes" id="UP000215377">
    <property type="component" value="Unassembled WGS sequence"/>
</dbReference>
<dbReference type="Gene3D" id="3.40.190.10">
    <property type="entry name" value="Periplasmic binding protein-like II"/>
    <property type="match status" value="1"/>
</dbReference>
<evidence type="ECO:0000259" key="1">
    <source>
        <dbReference type="Pfam" id="PF12727"/>
    </source>
</evidence>
<sequence>MTSAPDTTLGDAPLYLTTREVADLLRVKERKVYDLAAADEIPHRRITGKLLFPRSELMAWIEGEGTLAPAERPAVLTGSHDPLLDWAVRESGCGLATLLNGSTEGIGVFARGEAAIGGLHLPEEDGWNIRTVAARGLSDCVLIGWAVRARGLILTPDAAGAVQGFGDLKGRRVMMRQEGAGASALFDLLLAEHGMTREEFEGGPTPARTESDAAAAVAVGEADAALGIEAMARQFHLAFRPILEERFDLLIDRRAYFREPVQRLMEFARTEAFAAKAEAMGGYDLGETGKVRWVSP</sequence>
<accession>A0A225NQM0</accession>
<dbReference type="EMBL" id="AQQR01000003">
    <property type="protein sequence ID" value="OWU74772.1"/>
    <property type="molecule type" value="Genomic_DNA"/>
</dbReference>
<evidence type="ECO:0000313" key="4">
    <source>
        <dbReference type="Proteomes" id="UP000215377"/>
    </source>
</evidence>
<dbReference type="PANTHER" id="PTHR38431:SF1">
    <property type="entry name" value="BLL2305 PROTEIN"/>
    <property type="match status" value="1"/>
</dbReference>
<dbReference type="Pfam" id="PF12727">
    <property type="entry name" value="PBP_like"/>
    <property type="match status" value="1"/>
</dbReference>
<evidence type="ECO:0000313" key="3">
    <source>
        <dbReference type="EMBL" id="OWU74772.1"/>
    </source>
</evidence>
<dbReference type="Pfam" id="PF12728">
    <property type="entry name" value="HTH_17"/>
    <property type="match status" value="1"/>
</dbReference>